<feature type="domain" description="PH" evidence="3">
    <location>
        <begin position="127"/>
        <end position="244"/>
    </location>
</feature>
<dbReference type="Gene3D" id="1.10.555.10">
    <property type="entry name" value="Rho GTPase activation protein"/>
    <property type="match status" value="1"/>
</dbReference>
<accession>A0A4V3UPP2</accession>
<dbReference type="PROSITE" id="PS50003">
    <property type="entry name" value="PH_DOMAIN"/>
    <property type="match status" value="1"/>
</dbReference>
<dbReference type="SUPFAM" id="SSF48350">
    <property type="entry name" value="GTPase activation domain, GAP"/>
    <property type="match status" value="1"/>
</dbReference>
<comment type="caution">
    <text evidence="5">The sequence shown here is derived from an EMBL/GenBank/DDBJ whole genome shotgun (WGS) entry which is preliminary data.</text>
</comment>
<feature type="compositionally biased region" description="Polar residues" evidence="2">
    <location>
        <begin position="258"/>
        <end position="271"/>
    </location>
</feature>
<dbReference type="CDD" id="cd06093">
    <property type="entry name" value="PX_domain"/>
    <property type="match status" value="1"/>
</dbReference>
<dbReference type="GO" id="GO:0005096">
    <property type="term" value="F:GTPase activator activity"/>
    <property type="evidence" value="ECO:0007669"/>
    <property type="project" value="UniProtKB-KW"/>
</dbReference>
<dbReference type="CDD" id="cd13277">
    <property type="entry name" value="PH_Bem3"/>
    <property type="match status" value="1"/>
</dbReference>
<dbReference type="PANTHER" id="PTHR23176">
    <property type="entry name" value="RHO/RAC/CDC GTPASE-ACTIVATING PROTEIN"/>
    <property type="match status" value="1"/>
</dbReference>
<evidence type="ECO:0000259" key="3">
    <source>
        <dbReference type="PROSITE" id="PS50003"/>
    </source>
</evidence>
<evidence type="ECO:0008006" key="7">
    <source>
        <dbReference type="Google" id="ProtNLM"/>
    </source>
</evidence>
<dbReference type="GO" id="GO:0005938">
    <property type="term" value="C:cell cortex"/>
    <property type="evidence" value="ECO:0007669"/>
    <property type="project" value="UniProtKB-ARBA"/>
</dbReference>
<name>A0A4V3UPP2_9EURO</name>
<evidence type="ECO:0000256" key="1">
    <source>
        <dbReference type="ARBA" id="ARBA00022468"/>
    </source>
</evidence>
<dbReference type="Pfam" id="PF00620">
    <property type="entry name" value="RhoGAP"/>
    <property type="match status" value="1"/>
</dbReference>
<dbReference type="InterPro" id="IPR001849">
    <property type="entry name" value="PH_domain"/>
</dbReference>
<dbReference type="FunFam" id="2.30.29.30:FF:000452">
    <property type="entry name" value="Rho GTPase activator (Bem3)"/>
    <property type="match status" value="1"/>
</dbReference>
<gene>
    <name evidence="5" type="ORF">EYZ11_004576</name>
</gene>
<dbReference type="GO" id="GO:0007165">
    <property type="term" value="P:signal transduction"/>
    <property type="evidence" value="ECO:0007669"/>
    <property type="project" value="InterPro"/>
</dbReference>
<reference evidence="5 6" key="1">
    <citation type="submission" date="2019-03" db="EMBL/GenBank/DDBJ databases">
        <title>The genome sequence of a newly discovered highly antifungal drug resistant Aspergillus species, Aspergillus tanneri NIH 1004.</title>
        <authorList>
            <person name="Mounaud S."/>
            <person name="Singh I."/>
            <person name="Joardar V."/>
            <person name="Pakala S."/>
            <person name="Pakala S."/>
            <person name="Venepally P."/>
            <person name="Hoover J."/>
            <person name="Nierman W."/>
            <person name="Chung J."/>
            <person name="Losada L."/>
        </authorList>
    </citation>
    <scope>NUCLEOTIDE SEQUENCE [LARGE SCALE GENOMIC DNA]</scope>
    <source>
        <strain evidence="5 6">NIH1004</strain>
    </source>
</reference>
<dbReference type="Gene3D" id="2.30.29.30">
    <property type="entry name" value="Pleckstrin-homology domain (PH domain)/Phosphotyrosine-binding domain (PTB)"/>
    <property type="match status" value="1"/>
</dbReference>
<dbReference type="Pfam" id="PF00169">
    <property type="entry name" value="PH"/>
    <property type="match status" value="1"/>
</dbReference>
<feature type="compositionally biased region" description="Basic and acidic residues" evidence="2">
    <location>
        <begin position="124"/>
        <end position="134"/>
    </location>
</feature>
<organism evidence="5 6">
    <name type="scientific">Aspergillus tanneri</name>
    <dbReference type="NCBI Taxonomy" id="1220188"/>
    <lineage>
        <taxon>Eukaryota</taxon>
        <taxon>Fungi</taxon>
        <taxon>Dikarya</taxon>
        <taxon>Ascomycota</taxon>
        <taxon>Pezizomycotina</taxon>
        <taxon>Eurotiomycetes</taxon>
        <taxon>Eurotiomycetidae</taxon>
        <taxon>Eurotiales</taxon>
        <taxon>Aspergillaceae</taxon>
        <taxon>Aspergillus</taxon>
        <taxon>Aspergillus subgen. Circumdati</taxon>
    </lineage>
</organism>
<feature type="compositionally biased region" description="Polar residues" evidence="2">
    <location>
        <begin position="691"/>
        <end position="716"/>
    </location>
</feature>
<feature type="region of interest" description="Disordered" evidence="2">
    <location>
        <begin position="246"/>
        <end position="364"/>
    </location>
</feature>
<dbReference type="PROSITE" id="PS50238">
    <property type="entry name" value="RHOGAP"/>
    <property type="match status" value="1"/>
</dbReference>
<proteinExistence type="predicted"/>
<feature type="region of interest" description="Disordered" evidence="2">
    <location>
        <begin position="106"/>
        <end position="135"/>
    </location>
</feature>
<feature type="region of interest" description="Disordered" evidence="2">
    <location>
        <begin position="691"/>
        <end position="723"/>
    </location>
</feature>
<feature type="region of interest" description="Disordered" evidence="2">
    <location>
        <begin position="651"/>
        <end position="674"/>
    </location>
</feature>
<keyword evidence="1" id="KW-0343">GTPase activation</keyword>
<evidence type="ECO:0000313" key="6">
    <source>
        <dbReference type="Proteomes" id="UP000308092"/>
    </source>
</evidence>
<evidence type="ECO:0000259" key="4">
    <source>
        <dbReference type="PROSITE" id="PS50238"/>
    </source>
</evidence>
<feature type="compositionally biased region" description="Low complexity" evidence="2">
    <location>
        <begin position="346"/>
        <end position="356"/>
    </location>
</feature>
<dbReference type="InterPro" id="IPR000198">
    <property type="entry name" value="RhoGAP_dom"/>
</dbReference>
<dbReference type="InterPro" id="IPR050729">
    <property type="entry name" value="Rho-GAP"/>
</dbReference>
<evidence type="ECO:0000256" key="2">
    <source>
        <dbReference type="SAM" id="MobiDB-lite"/>
    </source>
</evidence>
<dbReference type="SUPFAM" id="SSF50729">
    <property type="entry name" value="PH domain-like"/>
    <property type="match status" value="1"/>
</dbReference>
<feature type="compositionally biased region" description="Basic and acidic residues" evidence="2">
    <location>
        <begin position="287"/>
        <end position="298"/>
    </location>
</feature>
<feature type="compositionally biased region" description="Polar residues" evidence="2">
    <location>
        <begin position="111"/>
        <end position="122"/>
    </location>
</feature>
<dbReference type="EMBL" id="SOSA01000135">
    <property type="protein sequence ID" value="THC95934.1"/>
    <property type="molecule type" value="Genomic_DNA"/>
</dbReference>
<dbReference type="PANTHER" id="PTHR23176:SF129">
    <property type="entry name" value="RHO GTPASE ACTIVATING PROTEIN AT 16F, ISOFORM E-RELATED"/>
    <property type="match status" value="1"/>
</dbReference>
<sequence length="751" mass="82709">MPRPSEEEPVFTLGVFSRSDGAELWRIEKVIAALPQLDQQARQLSTFGVKLPDRSIFNGHSPAKVDSRRAALNSYFDALLETPMDEKTALVICKFLSTDAIEPRDDETSLLKGNNQAGSETCSPDERPRKEGYLTKRGKNFGGWKARYFILHGPELKYFESPGGPHLGTIKIYNAQIGKQSQSANGQNGSPLRAEDDVDNQYRHAFLVLEPKKKDSSALVRHVLCAESDEERDAWVEALLEYVEGQSENEGSNNGSSKGQTQALGKQTVSSALKPKISSSGSKKGGKGVEDPDMERPDTVQGFSYDSATPAEPPVFGPSFEPRSPISPSLTPGLLTDSGDANQMADPSPDSSQPSSRLISGPTNGAVIQDAGAWGNKAISIAKEKKRSIWGFRTRSSIDLASQLQASHDIQSAQTHNNVLGDRKEFVRPVFGIPLAEAVQFCAPQGVAVELPAVAYRCIEYLKAKDAASEEGIFRLSGSNVVVKALKERFNTEGDVDFLAGDQYYDVHAVASLFKQYLRELPTTVLTRGLHLQFLRVLELDERQQKIVAFNSLVHMLPRPNLALLRALVQFLMDIVNNSDINKMTIRNVGIVFAPTLNIPAPVFSMFLTDFDGIFENVLSPSASAVELTASHSMATEDICSPRRQMFSDIPTPTYNQTAFRSQGEPPDEFNAQHDTGLTSIQQSYEQSFNNAEYPNNDETNSPSMNQMLTPSTESPRSVKAKRRESSMFLMELNQQAAHNRVRQPCQQKAL</sequence>
<dbReference type="InterPro" id="IPR008936">
    <property type="entry name" value="Rho_GTPase_activation_prot"/>
</dbReference>
<feature type="domain" description="Rho-GAP" evidence="4">
    <location>
        <begin position="433"/>
        <end position="647"/>
    </location>
</feature>
<dbReference type="STRING" id="1220188.A0A4V3UPP2"/>
<dbReference type="SMART" id="SM00233">
    <property type="entry name" value="PH"/>
    <property type="match status" value="1"/>
</dbReference>
<dbReference type="AlphaFoldDB" id="A0A4V3UPP2"/>
<feature type="compositionally biased region" description="Low complexity" evidence="2">
    <location>
        <begin position="246"/>
        <end position="257"/>
    </location>
</feature>
<keyword evidence="6" id="KW-1185">Reference proteome</keyword>
<evidence type="ECO:0000313" key="5">
    <source>
        <dbReference type="EMBL" id="THC95934.1"/>
    </source>
</evidence>
<feature type="compositionally biased region" description="Polar residues" evidence="2">
    <location>
        <begin position="651"/>
        <end position="661"/>
    </location>
</feature>
<dbReference type="VEuPathDB" id="FungiDB:EYZ11_004576"/>
<dbReference type="Proteomes" id="UP000308092">
    <property type="component" value="Unassembled WGS sequence"/>
</dbReference>
<dbReference type="InterPro" id="IPR011993">
    <property type="entry name" value="PH-like_dom_sf"/>
</dbReference>
<dbReference type="SMART" id="SM00324">
    <property type="entry name" value="RhoGAP"/>
    <property type="match status" value="1"/>
</dbReference>
<protein>
    <recommendedName>
        <fullName evidence="7">Rho GTPase-activating protein</fullName>
    </recommendedName>
</protein>